<evidence type="ECO:0000313" key="2">
    <source>
        <dbReference type="Proteomes" id="UP001055039"/>
    </source>
</evidence>
<gene>
    <name evidence="1" type="ORF">LNAOJCKE_0950</name>
</gene>
<proteinExistence type="predicted"/>
<accession>A0ABQ4U981</accession>
<dbReference type="EMBL" id="BPRC01000001">
    <property type="protein sequence ID" value="GJE63752.1"/>
    <property type="molecule type" value="Genomic_DNA"/>
</dbReference>
<reference evidence="1" key="1">
    <citation type="journal article" date="2021" name="Front. Microbiol.">
        <title>Comprehensive Comparative Genomics and Phenotyping of Methylobacterium Species.</title>
        <authorList>
            <person name="Alessa O."/>
            <person name="Ogura Y."/>
            <person name="Fujitani Y."/>
            <person name="Takami H."/>
            <person name="Hayashi T."/>
            <person name="Sahin N."/>
            <person name="Tani A."/>
        </authorList>
    </citation>
    <scope>NUCLEOTIDE SEQUENCE</scope>
    <source>
        <strain evidence="1">NBRC 15686</strain>
    </source>
</reference>
<keyword evidence="2" id="KW-1185">Reference proteome</keyword>
<sequence>MPLTSANLVQQIAEALGAVGDGQPVEAEDAKKIRDALPGIVADLEVRGVGTFPNLDAVPPEAFDYLVDIAASRLSSKFGLPQDEIVTLASKAQAGEQRLRQHRTLPYSGAPTRTVYF</sequence>
<reference evidence="1" key="2">
    <citation type="submission" date="2021-08" db="EMBL/GenBank/DDBJ databases">
        <authorList>
            <person name="Tani A."/>
            <person name="Ola A."/>
            <person name="Ogura Y."/>
            <person name="Katsura K."/>
            <person name="Hayashi T."/>
        </authorList>
    </citation>
    <scope>NUCLEOTIDE SEQUENCE</scope>
    <source>
        <strain evidence="1">NBRC 15686</strain>
    </source>
</reference>
<organism evidence="1 2">
    <name type="scientific">Methylorubrum aminovorans</name>
    <dbReference type="NCBI Taxonomy" id="269069"/>
    <lineage>
        <taxon>Bacteria</taxon>
        <taxon>Pseudomonadati</taxon>
        <taxon>Pseudomonadota</taxon>
        <taxon>Alphaproteobacteria</taxon>
        <taxon>Hyphomicrobiales</taxon>
        <taxon>Methylobacteriaceae</taxon>
        <taxon>Methylorubrum</taxon>
    </lineage>
</organism>
<name>A0ABQ4U981_9HYPH</name>
<evidence type="ECO:0000313" key="1">
    <source>
        <dbReference type="EMBL" id="GJE63752.1"/>
    </source>
</evidence>
<dbReference type="Proteomes" id="UP001055039">
    <property type="component" value="Unassembled WGS sequence"/>
</dbReference>
<comment type="caution">
    <text evidence="1">The sequence shown here is derived from an EMBL/GenBank/DDBJ whole genome shotgun (WGS) entry which is preliminary data.</text>
</comment>
<protein>
    <submittedName>
        <fullName evidence="1">Uncharacterized protein</fullName>
    </submittedName>
</protein>
<dbReference type="RefSeq" id="WP_238222764.1">
    <property type="nucleotide sequence ID" value="NZ_BAAADH010000001.1"/>
</dbReference>